<dbReference type="InterPro" id="IPR010385">
    <property type="entry name" value="DUF982"/>
</dbReference>
<dbReference type="RefSeq" id="WP_106716412.1">
    <property type="nucleotide sequence ID" value="NZ_JACHXT010000001.1"/>
</dbReference>
<dbReference type="Proteomes" id="UP000241158">
    <property type="component" value="Unassembled WGS sequence"/>
</dbReference>
<dbReference type="OrthoDB" id="7950883at2"/>
<dbReference type="Gene3D" id="6.10.250.730">
    <property type="match status" value="1"/>
</dbReference>
<comment type="caution">
    <text evidence="1">The sequence shown here is derived from an EMBL/GenBank/DDBJ whole genome shotgun (WGS) entry which is preliminary data.</text>
</comment>
<sequence length="88" mass="9409">MDELAFLNVSILGPRSGEHRVINSVSAALAFMLERWPGETGPKRQIALEALESAIAGDTSAEDARTAFVYAADEAGILKPLDNRRAPA</sequence>
<dbReference type="AlphaFoldDB" id="A0A2P7AUR6"/>
<dbReference type="Pfam" id="PF06169">
    <property type="entry name" value="DUF982"/>
    <property type="match status" value="1"/>
</dbReference>
<proteinExistence type="predicted"/>
<dbReference type="EMBL" id="PGGN01000002">
    <property type="protein sequence ID" value="PSH57970.1"/>
    <property type="molecule type" value="Genomic_DNA"/>
</dbReference>
<evidence type="ECO:0000313" key="2">
    <source>
        <dbReference type="Proteomes" id="UP000241158"/>
    </source>
</evidence>
<evidence type="ECO:0000313" key="1">
    <source>
        <dbReference type="EMBL" id="PSH57970.1"/>
    </source>
</evidence>
<reference evidence="2" key="1">
    <citation type="submission" date="2017-11" db="EMBL/GenBank/DDBJ databases">
        <authorList>
            <person name="Kuznetsova I."/>
            <person name="Sazanova A."/>
            <person name="Chirak E."/>
            <person name="Safronova V."/>
            <person name="Willems A."/>
        </authorList>
    </citation>
    <scope>NUCLEOTIDE SEQUENCE [LARGE SCALE GENOMIC DNA]</scope>
    <source>
        <strain evidence="2">PEPV15</strain>
    </source>
</reference>
<name>A0A2P7AUR6_9HYPH</name>
<accession>A0A2P7AUR6</accession>
<organism evidence="1 2">
    <name type="scientific">Phyllobacterium endophyticum</name>
    <dbReference type="NCBI Taxonomy" id="1149773"/>
    <lineage>
        <taxon>Bacteria</taxon>
        <taxon>Pseudomonadati</taxon>
        <taxon>Pseudomonadota</taxon>
        <taxon>Alphaproteobacteria</taxon>
        <taxon>Hyphomicrobiales</taxon>
        <taxon>Phyllobacteriaceae</taxon>
        <taxon>Phyllobacterium</taxon>
    </lineage>
</organism>
<gene>
    <name evidence="1" type="ORF">CU100_09845</name>
</gene>
<keyword evidence="2" id="KW-1185">Reference proteome</keyword>
<protein>
    <submittedName>
        <fullName evidence="1">DUF982 domain-containing protein</fullName>
    </submittedName>
</protein>